<dbReference type="Pfam" id="PF00512">
    <property type="entry name" value="HisKA"/>
    <property type="match status" value="1"/>
</dbReference>
<dbReference type="SUPFAM" id="SSF55874">
    <property type="entry name" value="ATPase domain of HSP90 chaperone/DNA topoisomerase II/histidine kinase"/>
    <property type="match status" value="1"/>
</dbReference>
<sequence>MRVLGLGSLGRRLLLAFTLVAVSSVLVLSVAALVGVDRGVQVTQQADRQQIADSAAAAAADAYRSAGDWATAELGRTLAIGDAASAGLTVVDMTGTPIQSSGGMMGGNTDGQDMGMGSAMRQTVASAAVMVDGTQVGTVRMTFGMMAGTTVFDVTWSWIAVAAVAALVIALGVSWFVARLLVRPIRAMTDAARAFTTGDRQARAAGPAPGELGELASAFNGMADAVVRSDRDRRTLTADVAHELRTPLAALQAGLEELRDGLVEPTPESLAGLHDQSLRLGRIVADLAELSAVETAGPSLHLATVDLAQVARDALAEWEPRLRAAGLTVTAQPSGSAWVRADADRLHQAVGNLLANTARYCRPGDSVTVAVAIDDGRAVLSVGDTGPGIAADELPHIFDRLWRGRDAARVSGSGIGLALVRELVAGHGGTVDATSLPGTGTTITIRLPGTRAPGVGAR</sequence>
<dbReference type="Gene3D" id="6.10.340.10">
    <property type="match status" value="1"/>
</dbReference>
<accession>A0AA41QZR3</accession>
<keyword evidence="6 11" id="KW-0812">Transmembrane</keyword>
<dbReference type="SUPFAM" id="SSF158472">
    <property type="entry name" value="HAMP domain-like"/>
    <property type="match status" value="1"/>
</dbReference>
<dbReference type="InterPro" id="IPR003594">
    <property type="entry name" value="HATPase_dom"/>
</dbReference>
<evidence type="ECO:0000256" key="8">
    <source>
        <dbReference type="ARBA" id="ARBA00022989"/>
    </source>
</evidence>
<dbReference type="SUPFAM" id="SSF47384">
    <property type="entry name" value="Homodimeric domain of signal transducing histidine kinase"/>
    <property type="match status" value="1"/>
</dbReference>
<dbReference type="Pfam" id="PF02518">
    <property type="entry name" value="HATPase_c"/>
    <property type="match status" value="1"/>
</dbReference>
<dbReference type="GO" id="GO:0000155">
    <property type="term" value="F:phosphorelay sensor kinase activity"/>
    <property type="evidence" value="ECO:0007669"/>
    <property type="project" value="InterPro"/>
</dbReference>
<dbReference type="SMART" id="SM00388">
    <property type="entry name" value="HisKA"/>
    <property type="match status" value="1"/>
</dbReference>
<keyword evidence="7 14" id="KW-0418">Kinase</keyword>
<dbReference type="Gene3D" id="1.10.287.130">
    <property type="match status" value="1"/>
</dbReference>
<comment type="catalytic activity">
    <reaction evidence="1">
        <text>ATP + protein L-histidine = ADP + protein N-phospho-L-histidine.</text>
        <dbReference type="EC" id="2.7.13.3"/>
    </reaction>
</comment>
<dbReference type="Proteomes" id="UP001165341">
    <property type="component" value="Unassembled WGS sequence"/>
</dbReference>
<dbReference type="CDD" id="cd06225">
    <property type="entry name" value="HAMP"/>
    <property type="match status" value="1"/>
</dbReference>
<organism evidence="14 15">
    <name type="scientific">Cryobacterium zhongshanensis</name>
    <dbReference type="NCBI Taxonomy" id="2928153"/>
    <lineage>
        <taxon>Bacteria</taxon>
        <taxon>Bacillati</taxon>
        <taxon>Actinomycetota</taxon>
        <taxon>Actinomycetes</taxon>
        <taxon>Micrococcales</taxon>
        <taxon>Microbacteriaceae</taxon>
        <taxon>Cryobacterium</taxon>
    </lineage>
</organism>
<feature type="transmembrane region" description="Helical" evidence="11">
    <location>
        <begin position="12"/>
        <end position="34"/>
    </location>
</feature>
<feature type="domain" description="Histidine kinase" evidence="12">
    <location>
        <begin position="239"/>
        <end position="451"/>
    </location>
</feature>
<comment type="caution">
    <text evidence="14">The sequence shown here is derived from an EMBL/GenBank/DDBJ whole genome shotgun (WGS) entry which is preliminary data.</text>
</comment>
<dbReference type="InterPro" id="IPR003660">
    <property type="entry name" value="HAMP_dom"/>
</dbReference>
<dbReference type="EC" id="2.7.13.3" evidence="3"/>
<dbReference type="InterPro" id="IPR003661">
    <property type="entry name" value="HisK_dim/P_dom"/>
</dbReference>
<comment type="subcellular location">
    <subcellularLocation>
        <location evidence="2">Cell membrane</location>
    </subcellularLocation>
</comment>
<dbReference type="CDD" id="cd00075">
    <property type="entry name" value="HATPase"/>
    <property type="match status" value="1"/>
</dbReference>
<reference evidence="14" key="1">
    <citation type="submission" date="2022-03" db="EMBL/GenBank/DDBJ databases">
        <title>Cryobacterium sp. nov. strain ZS14-85, isolated from Antarctic soil.</title>
        <authorList>
            <person name="Li J."/>
            <person name="Niu G."/>
        </authorList>
    </citation>
    <scope>NUCLEOTIDE SEQUENCE</scope>
    <source>
        <strain evidence="14">ZS14-85</strain>
    </source>
</reference>
<evidence type="ECO:0000256" key="10">
    <source>
        <dbReference type="ARBA" id="ARBA00023136"/>
    </source>
</evidence>
<dbReference type="RefSeq" id="WP_243013586.1">
    <property type="nucleotide sequence ID" value="NZ_JALGAR010000011.1"/>
</dbReference>
<dbReference type="InterPro" id="IPR036890">
    <property type="entry name" value="HATPase_C_sf"/>
</dbReference>
<dbReference type="GO" id="GO:0005886">
    <property type="term" value="C:plasma membrane"/>
    <property type="evidence" value="ECO:0007669"/>
    <property type="project" value="UniProtKB-SubCell"/>
</dbReference>
<dbReference type="InterPro" id="IPR004358">
    <property type="entry name" value="Sig_transdc_His_kin-like_C"/>
</dbReference>
<dbReference type="PANTHER" id="PTHR45436">
    <property type="entry name" value="SENSOR HISTIDINE KINASE YKOH"/>
    <property type="match status" value="1"/>
</dbReference>
<evidence type="ECO:0000259" key="13">
    <source>
        <dbReference type="PROSITE" id="PS50885"/>
    </source>
</evidence>
<feature type="domain" description="HAMP" evidence="13">
    <location>
        <begin position="179"/>
        <end position="231"/>
    </location>
</feature>
<dbReference type="SMART" id="SM00304">
    <property type="entry name" value="HAMP"/>
    <property type="match status" value="1"/>
</dbReference>
<dbReference type="InterPro" id="IPR005467">
    <property type="entry name" value="His_kinase_dom"/>
</dbReference>
<dbReference type="PRINTS" id="PR00344">
    <property type="entry name" value="BCTRLSENSOR"/>
</dbReference>
<evidence type="ECO:0000256" key="6">
    <source>
        <dbReference type="ARBA" id="ARBA00022692"/>
    </source>
</evidence>
<dbReference type="EMBL" id="JALGAR010000011">
    <property type="protein sequence ID" value="MCI4660179.1"/>
    <property type="molecule type" value="Genomic_DNA"/>
</dbReference>
<evidence type="ECO:0000256" key="2">
    <source>
        <dbReference type="ARBA" id="ARBA00004236"/>
    </source>
</evidence>
<feature type="transmembrane region" description="Helical" evidence="11">
    <location>
        <begin position="155"/>
        <end position="178"/>
    </location>
</feature>
<dbReference type="PANTHER" id="PTHR45436:SF5">
    <property type="entry name" value="SENSOR HISTIDINE KINASE TRCS"/>
    <property type="match status" value="1"/>
</dbReference>
<dbReference type="InterPro" id="IPR050428">
    <property type="entry name" value="TCS_sensor_his_kinase"/>
</dbReference>
<keyword evidence="8 11" id="KW-1133">Transmembrane helix</keyword>
<dbReference type="Pfam" id="PF00672">
    <property type="entry name" value="HAMP"/>
    <property type="match status" value="1"/>
</dbReference>
<evidence type="ECO:0000256" key="11">
    <source>
        <dbReference type="SAM" id="Phobius"/>
    </source>
</evidence>
<keyword evidence="4" id="KW-0597">Phosphoprotein</keyword>
<dbReference type="SMART" id="SM00387">
    <property type="entry name" value="HATPase_c"/>
    <property type="match status" value="1"/>
</dbReference>
<keyword evidence="9" id="KW-0902">Two-component regulatory system</keyword>
<dbReference type="CDD" id="cd00082">
    <property type="entry name" value="HisKA"/>
    <property type="match status" value="1"/>
</dbReference>
<evidence type="ECO:0000313" key="14">
    <source>
        <dbReference type="EMBL" id="MCI4660179.1"/>
    </source>
</evidence>
<evidence type="ECO:0000313" key="15">
    <source>
        <dbReference type="Proteomes" id="UP001165341"/>
    </source>
</evidence>
<evidence type="ECO:0000256" key="5">
    <source>
        <dbReference type="ARBA" id="ARBA00022679"/>
    </source>
</evidence>
<keyword evidence="10 11" id="KW-0472">Membrane</keyword>
<protein>
    <recommendedName>
        <fullName evidence="3">histidine kinase</fullName>
        <ecNumber evidence="3">2.7.13.3</ecNumber>
    </recommendedName>
</protein>
<keyword evidence="15" id="KW-1185">Reference proteome</keyword>
<evidence type="ECO:0000256" key="1">
    <source>
        <dbReference type="ARBA" id="ARBA00000085"/>
    </source>
</evidence>
<evidence type="ECO:0000256" key="9">
    <source>
        <dbReference type="ARBA" id="ARBA00023012"/>
    </source>
</evidence>
<evidence type="ECO:0000256" key="7">
    <source>
        <dbReference type="ARBA" id="ARBA00022777"/>
    </source>
</evidence>
<proteinExistence type="predicted"/>
<dbReference type="Gene3D" id="3.30.565.10">
    <property type="entry name" value="Histidine kinase-like ATPase, C-terminal domain"/>
    <property type="match status" value="1"/>
</dbReference>
<dbReference type="PROSITE" id="PS50885">
    <property type="entry name" value="HAMP"/>
    <property type="match status" value="1"/>
</dbReference>
<evidence type="ECO:0000256" key="4">
    <source>
        <dbReference type="ARBA" id="ARBA00022553"/>
    </source>
</evidence>
<dbReference type="InterPro" id="IPR036097">
    <property type="entry name" value="HisK_dim/P_sf"/>
</dbReference>
<evidence type="ECO:0000259" key="12">
    <source>
        <dbReference type="PROSITE" id="PS50109"/>
    </source>
</evidence>
<evidence type="ECO:0000256" key="3">
    <source>
        <dbReference type="ARBA" id="ARBA00012438"/>
    </source>
</evidence>
<dbReference type="PROSITE" id="PS50109">
    <property type="entry name" value="HIS_KIN"/>
    <property type="match status" value="1"/>
</dbReference>
<keyword evidence="5" id="KW-0808">Transferase</keyword>
<dbReference type="AlphaFoldDB" id="A0AA41QZR3"/>
<name>A0AA41QZR3_9MICO</name>
<gene>
    <name evidence="14" type="ORF">MQH31_20410</name>
</gene>